<evidence type="ECO:0000313" key="2">
    <source>
        <dbReference type="EMBL" id="OKL35372.1"/>
    </source>
</evidence>
<comment type="caution">
    <text evidence="2">The sequence shown here is derived from an EMBL/GenBank/DDBJ whole genome shotgun (WGS) entry which is preliminary data.</text>
</comment>
<dbReference type="Proteomes" id="UP000186524">
    <property type="component" value="Unassembled WGS sequence"/>
</dbReference>
<dbReference type="AlphaFoldDB" id="A0A1Q5NZT9"/>
<sequence>MENNLRVLMAVKNINITRLAEMTGISRNTITNIYHEKNTRMDLRTINTLCNFFNCTPNDLIVITKDQKAGAKL</sequence>
<protein>
    <recommendedName>
        <fullName evidence="1">HTH cro/C1-type domain-containing protein</fullName>
    </recommendedName>
</protein>
<dbReference type="CDD" id="cd00093">
    <property type="entry name" value="HTH_XRE"/>
    <property type="match status" value="1"/>
</dbReference>
<accession>A0A1Q5NZT9</accession>
<dbReference type="Pfam" id="PF13443">
    <property type="entry name" value="HTH_26"/>
    <property type="match status" value="1"/>
</dbReference>
<dbReference type="InterPro" id="IPR010982">
    <property type="entry name" value="Lambda_DNA-bd_dom_sf"/>
</dbReference>
<dbReference type="EMBL" id="MRWQ01000024">
    <property type="protein sequence ID" value="OKL35372.1"/>
    <property type="molecule type" value="Genomic_DNA"/>
</dbReference>
<organism evidence="2 3">
    <name type="scientific">Domibacillus mangrovi</name>
    <dbReference type="NCBI Taxonomy" id="1714354"/>
    <lineage>
        <taxon>Bacteria</taxon>
        <taxon>Bacillati</taxon>
        <taxon>Bacillota</taxon>
        <taxon>Bacilli</taxon>
        <taxon>Bacillales</taxon>
        <taxon>Bacillaceae</taxon>
        <taxon>Domibacillus</taxon>
    </lineage>
</organism>
<dbReference type="PROSITE" id="PS50943">
    <property type="entry name" value="HTH_CROC1"/>
    <property type="match status" value="1"/>
</dbReference>
<dbReference type="InterPro" id="IPR001387">
    <property type="entry name" value="Cro/C1-type_HTH"/>
</dbReference>
<reference evidence="2 3" key="1">
    <citation type="submission" date="2016-12" db="EMBL/GenBank/DDBJ databases">
        <title>Domibacillus sp. SAOS 44 whole genome sequencing.</title>
        <authorList>
            <person name="Verma A."/>
            <person name="Krishnamurthi S."/>
        </authorList>
    </citation>
    <scope>NUCLEOTIDE SEQUENCE [LARGE SCALE GENOMIC DNA]</scope>
    <source>
        <strain evidence="2 3">SAOS 44</strain>
    </source>
</reference>
<dbReference type="STRING" id="1714354.BLL40_15780"/>
<dbReference type="PANTHER" id="PTHR37301">
    <property type="entry name" value="DNA-BINDING PROTEIN-RELATED"/>
    <property type="match status" value="1"/>
</dbReference>
<proteinExistence type="predicted"/>
<keyword evidence="3" id="KW-1185">Reference proteome</keyword>
<evidence type="ECO:0000313" key="3">
    <source>
        <dbReference type="Proteomes" id="UP000186524"/>
    </source>
</evidence>
<dbReference type="RefSeq" id="WP_073712818.1">
    <property type="nucleotide sequence ID" value="NZ_MRWQ01000024.1"/>
</dbReference>
<name>A0A1Q5NZT9_9BACI</name>
<dbReference type="GO" id="GO:0003677">
    <property type="term" value="F:DNA binding"/>
    <property type="evidence" value="ECO:0007669"/>
    <property type="project" value="InterPro"/>
</dbReference>
<evidence type="ECO:0000259" key="1">
    <source>
        <dbReference type="PROSITE" id="PS50943"/>
    </source>
</evidence>
<feature type="domain" description="HTH cro/C1-type" evidence="1">
    <location>
        <begin position="5"/>
        <end position="60"/>
    </location>
</feature>
<dbReference type="SMART" id="SM00530">
    <property type="entry name" value="HTH_XRE"/>
    <property type="match status" value="1"/>
</dbReference>
<dbReference type="PANTHER" id="PTHR37301:SF1">
    <property type="entry name" value="DNA-BINDING PROTEIN"/>
    <property type="match status" value="1"/>
</dbReference>
<dbReference type="Gene3D" id="1.10.260.40">
    <property type="entry name" value="lambda repressor-like DNA-binding domains"/>
    <property type="match status" value="1"/>
</dbReference>
<gene>
    <name evidence="2" type="ORF">BLL40_15780</name>
</gene>
<dbReference type="SUPFAM" id="SSF47413">
    <property type="entry name" value="lambda repressor-like DNA-binding domains"/>
    <property type="match status" value="1"/>
</dbReference>
<dbReference type="OrthoDB" id="9804186at2"/>